<sequence>MNDVYGFPLRSPPAMMLGEGQDKSAEEKRRQCDEDEKHYRKKWEKEWPAPLKGVVPKLSTDPGGGGSGGGGGGAFGGVAAWLRFRHLKSMCRQGVPAPFRRVVWYEASGAARIAREESAHVQYGLLSSDGAEHENQIELDLPRTFPDHPWYQSEGGQSALRRVLVAVSKYCKDTGGYCQSMNYIGAFLLLAMDKEEEKVFWVMVCVIREKVLSSTWSKHLSGCLIEMDTLGTLLRKREPRVAQHLEAIGCDVSYFSTDWFLCLYCKSLPSETVARIWDSFLLEGPKVLFRVALAIIKLSKKQVLACTNPGDVLTTLKGAQSALHDRCKLMDLAFNGLGSLPIQKIQKYRSRSKLEVDTTLSKRGSYGKED</sequence>
<evidence type="ECO:0000313" key="4">
    <source>
        <dbReference type="EMBL" id="QDZ24491.1"/>
    </source>
</evidence>
<reference evidence="3" key="2">
    <citation type="submission" date="2021-01" db="EMBL/GenBank/DDBJ databases">
        <authorList>
            <person name="Corre E."/>
            <person name="Pelletier E."/>
            <person name="Niang G."/>
            <person name="Scheremetjew M."/>
            <person name="Finn R."/>
            <person name="Kale V."/>
            <person name="Holt S."/>
            <person name="Cochrane G."/>
            <person name="Meng A."/>
            <person name="Brown T."/>
            <person name="Cohen L."/>
        </authorList>
    </citation>
    <scope>NUCLEOTIDE SEQUENCE</scope>
    <source>
        <strain evidence="3">CCMP1205</strain>
    </source>
</reference>
<dbReference type="AlphaFoldDB" id="A0A5B8MVV9"/>
<dbReference type="GO" id="GO:0005096">
    <property type="term" value="F:GTPase activator activity"/>
    <property type="evidence" value="ECO:0007669"/>
    <property type="project" value="TreeGrafter"/>
</dbReference>
<dbReference type="PANTHER" id="PTHR47219:SF20">
    <property type="entry name" value="TBC1 DOMAIN FAMILY MEMBER 2B"/>
    <property type="match status" value="1"/>
</dbReference>
<feature type="domain" description="Rab-GAP TBC" evidence="2">
    <location>
        <begin position="94"/>
        <end position="284"/>
    </location>
</feature>
<dbReference type="SMART" id="SM00164">
    <property type="entry name" value="TBC"/>
    <property type="match status" value="1"/>
</dbReference>
<dbReference type="STRING" id="1764295.A0A5B8MVV9"/>
<dbReference type="Gene3D" id="1.10.472.80">
    <property type="entry name" value="Ypt/Rab-GAP domain of gyp1p, domain 3"/>
    <property type="match status" value="1"/>
</dbReference>
<feature type="compositionally biased region" description="Basic and acidic residues" evidence="1">
    <location>
        <begin position="20"/>
        <end position="41"/>
    </location>
</feature>
<organism evidence="4 5">
    <name type="scientific">Chloropicon primus</name>
    <dbReference type="NCBI Taxonomy" id="1764295"/>
    <lineage>
        <taxon>Eukaryota</taxon>
        <taxon>Viridiplantae</taxon>
        <taxon>Chlorophyta</taxon>
        <taxon>Chloropicophyceae</taxon>
        <taxon>Chloropicales</taxon>
        <taxon>Chloropicaceae</taxon>
        <taxon>Chloropicon</taxon>
    </lineage>
</organism>
<dbReference type="InterPro" id="IPR000195">
    <property type="entry name" value="Rab-GAP-TBC_dom"/>
</dbReference>
<dbReference type="PROSITE" id="PS50086">
    <property type="entry name" value="TBC_RABGAP"/>
    <property type="match status" value="1"/>
</dbReference>
<proteinExistence type="predicted"/>
<gene>
    <name evidence="4" type="ORF">A3770_13p70090</name>
    <name evidence="3" type="ORF">CPRI1469_LOCUS7287</name>
</gene>
<dbReference type="EMBL" id="CP031046">
    <property type="protein sequence ID" value="QDZ24491.1"/>
    <property type="molecule type" value="Genomic_DNA"/>
</dbReference>
<dbReference type="GO" id="GO:0031267">
    <property type="term" value="F:small GTPase binding"/>
    <property type="evidence" value="ECO:0007669"/>
    <property type="project" value="TreeGrafter"/>
</dbReference>
<reference evidence="4 5" key="1">
    <citation type="submission" date="2018-07" db="EMBL/GenBank/DDBJ databases">
        <title>The complete nuclear genome of the prasinophyte Chloropicon primus (CCMP1205).</title>
        <authorList>
            <person name="Pombert J.-F."/>
            <person name="Otis C."/>
            <person name="Turmel M."/>
            <person name="Lemieux C."/>
        </authorList>
    </citation>
    <scope>NUCLEOTIDE SEQUENCE [LARGE SCALE GENOMIC DNA]</scope>
    <source>
        <strain evidence="4 5">CCMP1205</strain>
    </source>
</reference>
<dbReference type="PANTHER" id="PTHR47219">
    <property type="entry name" value="RAB GTPASE-ACTIVATING PROTEIN 1-LIKE"/>
    <property type="match status" value="1"/>
</dbReference>
<dbReference type="FunFam" id="1.10.8.270:FF:000016">
    <property type="entry name" value="TBC1 domain family member 2A"/>
    <property type="match status" value="1"/>
</dbReference>
<dbReference type="Pfam" id="PF00566">
    <property type="entry name" value="RabGAP-TBC"/>
    <property type="match status" value="1"/>
</dbReference>
<keyword evidence="5" id="KW-1185">Reference proteome</keyword>
<feature type="region of interest" description="Disordered" evidence="1">
    <location>
        <begin position="1"/>
        <end position="41"/>
    </location>
</feature>
<name>A0A5B8MVV9_9CHLO</name>
<dbReference type="OrthoDB" id="294251at2759"/>
<dbReference type="SUPFAM" id="SSF47923">
    <property type="entry name" value="Ypt/Rab-GAP domain of gyp1p"/>
    <property type="match status" value="2"/>
</dbReference>
<protein>
    <submittedName>
        <fullName evidence="4">Rab-GTPase-TBC domain-containing protein</fullName>
    </submittedName>
</protein>
<evidence type="ECO:0000259" key="2">
    <source>
        <dbReference type="PROSITE" id="PS50086"/>
    </source>
</evidence>
<dbReference type="EMBL" id="HBHL01011019">
    <property type="protein sequence ID" value="CAD9718422.1"/>
    <property type="molecule type" value="Transcribed_RNA"/>
</dbReference>
<dbReference type="Gene3D" id="1.10.8.270">
    <property type="entry name" value="putative rabgap domain of human tbc1 domain family member 14 like domains"/>
    <property type="match status" value="1"/>
</dbReference>
<accession>A0A5B8MVV9</accession>
<evidence type="ECO:0000313" key="3">
    <source>
        <dbReference type="EMBL" id="CAD9718422.1"/>
    </source>
</evidence>
<evidence type="ECO:0000313" key="5">
    <source>
        <dbReference type="Proteomes" id="UP000316726"/>
    </source>
</evidence>
<evidence type="ECO:0000256" key="1">
    <source>
        <dbReference type="SAM" id="MobiDB-lite"/>
    </source>
</evidence>
<dbReference type="InterPro" id="IPR050302">
    <property type="entry name" value="Rab_GAP_TBC_domain"/>
</dbReference>
<dbReference type="Proteomes" id="UP000316726">
    <property type="component" value="Chromosome 13"/>
</dbReference>
<dbReference type="InterPro" id="IPR035969">
    <property type="entry name" value="Rab-GAP_TBC_sf"/>
</dbReference>